<name>A0ABW3U9H6_9GAMM</name>
<dbReference type="Proteomes" id="UP001597264">
    <property type="component" value="Unassembled WGS sequence"/>
</dbReference>
<dbReference type="InterPro" id="IPR006016">
    <property type="entry name" value="UspA"/>
</dbReference>
<evidence type="ECO:0000313" key="6">
    <source>
        <dbReference type="EMBL" id="MFD1217056.1"/>
    </source>
</evidence>
<dbReference type="SUPFAM" id="SSF52402">
    <property type="entry name" value="Adenine nucleotide alpha hydrolases-like"/>
    <property type="match status" value="2"/>
</dbReference>
<feature type="domain" description="UspA" evidence="5">
    <location>
        <begin position="155"/>
        <end position="291"/>
    </location>
</feature>
<dbReference type="PANTHER" id="PTHR47892:SF1">
    <property type="entry name" value="UNIVERSAL STRESS PROTEIN E"/>
    <property type="match status" value="1"/>
</dbReference>
<gene>
    <name evidence="6" type="ORF">ACFQ2X_10615</name>
</gene>
<evidence type="ECO:0000256" key="4">
    <source>
        <dbReference type="ARBA" id="ARBA00037131"/>
    </source>
</evidence>
<comment type="similarity">
    <text evidence="2">Belongs to the universal stress protein A family.</text>
</comment>
<accession>A0ABW3U9H6</accession>
<keyword evidence="3" id="KW-0963">Cytoplasm</keyword>
<protein>
    <submittedName>
        <fullName evidence="6">Universal stress protein</fullName>
    </submittedName>
</protein>
<comment type="function">
    <text evidence="4">Required for resistance to DNA-damaging agents.</text>
</comment>
<feature type="domain" description="UspA" evidence="5">
    <location>
        <begin position="1"/>
        <end position="144"/>
    </location>
</feature>
<evidence type="ECO:0000259" key="5">
    <source>
        <dbReference type="Pfam" id="PF00582"/>
    </source>
</evidence>
<proteinExistence type="inferred from homology"/>
<evidence type="ECO:0000256" key="1">
    <source>
        <dbReference type="ARBA" id="ARBA00004496"/>
    </source>
</evidence>
<dbReference type="EMBL" id="JBHTLR010000008">
    <property type="protein sequence ID" value="MFD1217056.1"/>
    <property type="molecule type" value="Genomic_DNA"/>
</dbReference>
<sequence length="291" mass="32467">MQNILVILDKPKHEQIALQRALELTQKTSGGAVDGSKVQLHLVSFVYEPLQWLPFMSESAKLITEQIQNDRSAWMERLKEKYTLPENTRTEVLWHHDIPEWVDEYLDKTPCDLVLKTAQKQFGSGGFGSIDWRLIERSAVPLWIAVSTPWIKRDRIVAALDPALENSLHRDLNQRVLKLGGALAESLDADIEAVACVPAPDVVKDLDAFREGTGALLTAIDELVADSGVSCRKVHFETGKPAAEVNRIVDRNKARLILVGRGVRKGARRFLLGNTAERILGRSNTDVLVVP</sequence>
<keyword evidence="7" id="KW-1185">Reference proteome</keyword>
<evidence type="ECO:0000313" key="7">
    <source>
        <dbReference type="Proteomes" id="UP001597264"/>
    </source>
</evidence>
<organism evidence="6 7">
    <name type="scientific">Microbulbifer celer</name>
    <dbReference type="NCBI Taxonomy" id="435905"/>
    <lineage>
        <taxon>Bacteria</taxon>
        <taxon>Pseudomonadati</taxon>
        <taxon>Pseudomonadota</taxon>
        <taxon>Gammaproteobacteria</taxon>
        <taxon>Cellvibrionales</taxon>
        <taxon>Microbulbiferaceae</taxon>
        <taxon>Microbulbifer</taxon>
    </lineage>
</organism>
<dbReference type="RefSeq" id="WP_230437229.1">
    <property type="nucleotide sequence ID" value="NZ_CP087715.1"/>
</dbReference>
<comment type="caution">
    <text evidence="6">The sequence shown here is derived from an EMBL/GenBank/DDBJ whole genome shotgun (WGS) entry which is preliminary data.</text>
</comment>
<reference evidence="7" key="1">
    <citation type="journal article" date="2019" name="Int. J. Syst. Evol. Microbiol.">
        <title>The Global Catalogue of Microorganisms (GCM) 10K type strain sequencing project: providing services to taxonomists for standard genome sequencing and annotation.</title>
        <authorList>
            <consortium name="The Broad Institute Genomics Platform"/>
            <consortium name="The Broad Institute Genome Sequencing Center for Infectious Disease"/>
            <person name="Wu L."/>
            <person name="Ma J."/>
        </authorList>
    </citation>
    <scope>NUCLEOTIDE SEQUENCE [LARGE SCALE GENOMIC DNA]</scope>
    <source>
        <strain evidence="7">CCUG 54356</strain>
    </source>
</reference>
<dbReference type="PRINTS" id="PR01438">
    <property type="entry name" value="UNVRSLSTRESS"/>
</dbReference>
<dbReference type="PANTHER" id="PTHR47892">
    <property type="entry name" value="UNIVERSAL STRESS PROTEIN E"/>
    <property type="match status" value="1"/>
</dbReference>
<evidence type="ECO:0000256" key="2">
    <source>
        <dbReference type="ARBA" id="ARBA00008791"/>
    </source>
</evidence>
<dbReference type="InterPro" id="IPR006015">
    <property type="entry name" value="Universal_stress_UspA"/>
</dbReference>
<dbReference type="Gene3D" id="3.40.50.12370">
    <property type="match status" value="1"/>
</dbReference>
<dbReference type="Pfam" id="PF00582">
    <property type="entry name" value="Usp"/>
    <property type="match status" value="2"/>
</dbReference>
<comment type="subcellular location">
    <subcellularLocation>
        <location evidence="1">Cytoplasm</location>
    </subcellularLocation>
</comment>
<evidence type="ECO:0000256" key="3">
    <source>
        <dbReference type="ARBA" id="ARBA00022490"/>
    </source>
</evidence>